<keyword evidence="2" id="KW-1133">Transmembrane helix</keyword>
<dbReference type="KEGG" id="rtg:NCTC13098_00451"/>
<evidence type="ECO:0000256" key="2">
    <source>
        <dbReference type="SAM" id="Phobius"/>
    </source>
</evidence>
<feature type="coiled-coil region" evidence="1">
    <location>
        <begin position="54"/>
        <end position="82"/>
    </location>
</feature>
<dbReference type="InterPro" id="IPR052534">
    <property type="entry name" value="Extracell_DNA_Util/SecSys_Comp"/>
</dbReference>
<evidence type="ECO:0000313" key="4">
    <source>
        <dbReference type="Proteomes" id="UP000274346"/>
    </source>
</evidence>
<dbReference type="Proteomes" id="UP000274346">
    <property type="component" value="Chromosome"/>
</dbReference>
<evidence type="ECO:0000313" key="3">
    <source>
        <dbReference type="EMBL" id="VDR24173.1"/>
    </source>
</evidence>
<reference evidence="3 4" key="1">
    <citation type="submission" date="2018-12" db="EMBL/GenBank/DDBJ databases">
        <authorList>
            <consortium name="Pathogen Informatics"/>
        </authorList>
    </citation>
    <scope>NUCLEOTIDE SEQUENCE [LARGE SCALE GENOMIC DNA]</scope>
    <source>
        <strain evidence="3 4">NCTC13098</strain>
    </source>
</reference>
<dbReference type="Pfam" id="PF05137">
    <property type="entry name" value="PilN"/>
    <property type="match status" value="1"/>
</dbReference>
<dbReference type="InterPro" id="IPR007813">
    <property type="entry name" value="PilN"/>
</dbReference>
<sequence length="179" mass="20722">MAQAINLLPWRAARRRQRLRLWLLSAGGLLLGLLLALSVSRTSREADDRLEAVRLAAENQLYAALQQRERLMQEQLQQHEKQRLRYQLRELTRAWQQRLRMIASLMPEQAWLTRLEYQQNTLTLSGLTLRLNALSALETALKRVDGFRPAKTGETRRDTGGRWLFSFSLAGESLYAGTY</sequence>
<evidence type="ECO:0000256" key="1">
    <source>
        <dbReference type="SAM" id="Coils"/>
    </source>
</evidence>
<keyword evidence="2" id="KW-0812">Transmembrane</keyword>
<keyword evidence="2" id="KW-0472">Membrane</keyword>
<dbReference type="EMBL" id="LR131271">
    <property type="protein sequence ID" value="VDR24173.1"/>
    <property type="molecule type" value="Genomic_DNA"/>
</dbReference>
<dbReference type="PANTHER" id="PTHR40278">
    <property type="entry name" value="DNA UTILIZATION PROTEIN HOFN"/>
    <property type="match status" value="1"/>
</dbReference>
<keyword evidence="1" id="KW-0175">Coiled coil</keyword>
<dbReference type="AlphaFoldDB" id="A0A3P8M0W4"/>
<organism evidence="3 4">
    <name type="scientific">Raoultella terrigena</name>
    <name type="common">Klebsiella terrigena</name>
    <dbReference type="NCBI Taxonomy" id="577"/>
    <lineage>
        <taxon>Bacteria</taxon>
        <taxon>Pseudomonadati</taxon>
        <taxon>Pseudomonadota</taxon>
        <taxon>Gammaproteobacteria</taxon>
        <taxon>Enterobacterales</taxon>
        <taxon>Enterobacteriaceae</taxon>
        <taxon>Klebsiella/Raoultella group</taxon>
        <taxon>Raoultella</taxon>
    </lineage>
</organism>
<gene>
    <name evidence="3" type="ORF">NCTC13098_00451</name>
</gene>
<proteinExistence type="predicted"/>
<protein>
    <submittedName>
        <fullName evidence="3">Fimbrial assembly protein (PilN)</fullName>
    </submittedName>
</protein>
<dbReference type="PANTHER" id="PTHR40278:SF1">
    <property type="entry name" value="DNA UTILIZATION PROTEIN HOFN"/>
    <property type="match status" value="1"/>
</dbReference>
<name>A0A3P8M0W4_RAOTE</name>
<accession>A0A3P8M0W4</accession>
<feature type="transmembrane region" description="Helical" evidence="2">
    <location>
        <begin position="21"/>
        <end position="39"/>
    </location>
</feature>